<accession>Q54V23</accession>
<dbReference type="AlphaFoldDB" id="Q54V23"/>
<sequence length="159" mass="17135">MTSIFGDLILQDNGRIINRSGKVFGSDNFSYHQISLTVHVISSINNTTPIATIPGLSAIFAYNRSKGQVTIYFSTLTLPANTGGYADKMLGFTWTSTTIPTRVTSAYCSFICVDSTVLSLGSATPLNLRLYSLPPAGMTSTEQLTVAVQPAQYYTDTTV</sequence>
<dbReference type="dictyBase" id="DDB_G0280659"/>
<dbReference type="RefSeq" id="XP_641108.1">
    <property type="nucleotide sequence ID" value="XM_636016.1"/>
</dbReference>
<evidence type="ECO:0000313" key="1">
    <source>
        <dbReference type="EMBL" id="EAL67131.1"/>
    </source>
</evidence>
<reference evidence="1 2" key="1">
    <citation type="journal article" date="2005" name="Nature">
        <title>The genome of the social amoeba Dictyostelium discoideum.</title>
        <authorList>
            <consortium name="The Dictyostelium discoideum Sequencing Consortium"/>
            <person name="Eichinger L."/>
            <person name="Pachebat J.A."/>
            <person name="Glockner G."/>
            <person name="Rajandream M.A."/>
            <person name="Sucgang R."/>
            <person name="Berriman M."/>
            <person name="Song J."/>
            <person name="Olsen R."/>
            <person name="Szafranski K."/>
            <person name="Xu Q."/>
            <person name="Tunggal B."/>
            <person name="Kummerfeld S."/>
            <person name="Madera M."/>
            <person name="Konfortov B.A."/>
            <person name="Rivero F."/>
            <person name="Bankier A.T."/>
            <person name="Lehmann R."/>
            <person name="Hamlin N."/>
            <person name="Davies R."/>
            <person name="Gaudet P."/>
            <person name="Fey P."/>
            <person name="Pilcher K."/>
            <person name="Chen G."/>
            <person name="Saunders D."/>
            <person name="Sodergren E."/>
            <person name="Davis P."/>
            <person name="Kerhornou A."/>
            <person name="Nie X."/>
            <person name="Hall N."/>
            <person name="Anjard C."/>
            <person name="Hemphill L."/>
            <person name="Bason N."/>
            <person name="Farbrother P."/>
            <person name="Desany B."/>
            <person name="Just E."/>
            <person name="Morio T."/>
            <person name="Rost R."/>
            <person name="Churcher C."/>
            <person name="Cooper J."/>
            <person name="Haydock S."/>
            <person name="van Driessche N."/>
            <person name="Cronin A."/>
            <person name="Goodhead I."/>
            <person name="Muzny D."/>
            <person name="Mourier T."/>
            <person name="Pain A."/>
            <person name="Lu M."/>
            <person name="Harper D."/>
            <person name="Lindsay R."/>
            <person name="Hauser H."/>
            <person name="James K."/>
            <person name="Quiles M."/>
            <person name="Madan Babu M."/>
            <person name="Saito T."/>
            <person name="Buchrieser C."/>
            <person name="Wardroper A."/>
            <person name="Felder M."/>
            <person name="Thangavelu M."/>
            <person name="Johnson D."/>
            <person name="Knights A."/>
            <person name="Loulseged H."/>
            <person name="Mungall K."/>
            <person name="Oliver K."/>
            <person name="Price C."/>
            <person name="Quail M.A."/>
            <person name="Urushihara H."/>
            <person name="Hernandez J."/>
            <person name="Rabbinowitsch E."/>
            <person name="Steffen D."/>
            <person name="Sanders M."/>
            <person name="Ma J."/>
            <person name="Kohara Y."/>
            <person name="Sharp S."/>
            <person name="Simmonds M."/>
            <person name="Spiegler S."/>
            <person name="Tivey A."/>
            <person name="Sugano S."/>
            <person name="White B."/>
            <person name="Walker D."/>
            <person name="Woodward J."/>
            <person name="Winckler T."/>
            <person name="Tanaka Y."/>
            <person name="Shaulsky G."/>
            <person name="Schleicher M."/>
            <person name="Weinstock G."/>
            <person name="Rosenthal A."/>
            <person name="Cox E.C."/>
            <person name="Chisholm R.L."/>
            <person name="Gibbs R."/>
            <person name="Loomis W.F."/>
            <person name="Platzer M."/>
            <person name="Kay R.R."/>
            <person name="Williams J."/>
            <person name="Dear P.H."/>
            <person name="Noegel A.A."/>
            <person name="Barrell B."/>
            <person name="Kuspa A."/>
        </authorList>
    </citation>
    <scope>NUCLEOTIDE SEQUENCE [LARGE SCALE GENOMIC DNA]</scope>
    <source>
        <strain evidence="1 2">AX4</strain>
    </source>
</reference>
<keyword evidence="2" id="KW-1185">Reference proteome</keyword>
<dbReference type="InParanoid" id="Q54V23"/>
<name>Q54V23_DICDI</name>
<dbReference type="KEGG" id="ddi:DDB_G0280659"/>
<dbReference type="STRING" id="44689.Q54V23"/>
<proteinExistence type="predicted"/>
<dbReference type="VEuPathDB" id="AmoebaDB:DDB_G0280659"/>
<dbReference type="PaxDb" id="44689-DDB0206108"/>
<protein>
    <submittedName>
        <fullName evidence="1">Uncharacterized protein</fullName>
    </submittedName>
</protein>
<dbReference type="GeneID" id="8622667"/>
<dbReference type="EMBL" id="AAFI02000037">
    <property type="protein sequence ID" value="EAL67131.1"/>
    <property type="molecule type" value="Genomic_DNA"/>
</dbReference>
<dbReference type="Proteomes" id="UP000002195">
    <property type="component" value="Unassembled WGS sequence"/>
</dbReference>
<dbReference type="HOGENOM" id="CLU_1663948_0_0_1"/>
<organism evidence="1 2">
    <name type="scientific">Dictyostelium discoideum</name>
    <name type="common">Social amoeba</name>
    <dbReference type="NCBI Taxonomy" id="44689"/>
    <lineage>
        <taxon>Eukaryota</taxon>
        <taxon>Amoebozoa</taxon>
        <taxon>Evosea</taxon>
        <taxon>Eumycetozoa</taxon>
        <taxon>Dictyostelia</taxon>
        <taxon>Dictyosteliales</taxon>
        <taxon>Dictyosteliaceae</taxon>
        <taxon>Dictyostelium</taxon>
    </lineage>
</organism>
<evidence type="ECO:0000313" key="2">
    <source>
        <dbReference type="Proteomes" id="UP000002195"/>
    </source>
</evidence>
<gene>
    <name evidence="1" type="ORF">DDB_G0280659</name>
</gene>
<comment type="caution">
    <text evidence="1">The sequence shown here is derived from an EMBL/GenBank/DDBJ whole genome shotgun (WGS) entry which is preliminary data.</text>
</comment>